<comment type="caution">
    <text evidence="6">The sequence shown here is derived from an EMBL/GenBank/DDBJ whole genome shotgun (WGS) entry which is preliminary data.</text>
</comment>
<dbReference type="GO" id="GO:0050660">
    <property type="term" value="F:flavin adenine dinucleotide binding"/>
    <property type="evidence" value="ECO:0007669"/>
    <property type="project" value="InterPro"/>
</dbReference>
<dbReference type="EMBL" id="SWDV01000023">
    <property type="protein sequence ID" value="TLX74872.1"/>
    <property type="molecule type" value="Genomic_DNA"/>
</dbReference>
<dbReference type="CDD" id="cd00567">
    <property type="entry name" value="ACAD"/>
    <property type="match status" value="1"/>
</dbReference>
<dbReference type="Gene3D" id="1.20.140.10">
    <property type="entry name" value="Butyryl-CoA Dehydrogenase, subunit A, domain 3"/>
    <property type="match status" value="1"/>
</dbReference>
<reference evidence="6 7" key="1">
    <citation type="submission" date="2019-04" db="EMBL/GenBank/DDBJ databases">
        <authorList>
            <person name="Li M."/>
        </authorList>
    </citation>
    <scope>NUCLEOTIDE SEQUENCE [LARGE SCALE GENOMIC DNA]</scope>
    <source>
        <strain evidence="6 7">LAM1902</strain>
    </source>
</reference>
<name>A0A5R9RID1_9PSED</name>
<dbReference type="InterPro" id="IPR037069">
    <property type="entry name" value="AcylCoA_DH/ox_N_sf"/>
</dbReference>
<dbReference type="Pfam" id="PF08028">
    <property type="entry name" value="Acyl-CoA_dh_2"/>
    <property type="match status" value="1"/>
</dbReference>
<evidence type="ECO:0000313" key="6">
    <source>
        <dbReference type="EMBL" id="TLX74872.1"/>
    </source>
</evidence>
<keyword evidence="7" id="KW-1185">Reference proteome</keyword>
<proteinExistence type="predicted"/>
<organism evidence="6 7">
    <name type="scientific">Pseudomonas nicosulfuronedens</name>
    <dbReference type="NCBI Taxonomy" id="2571105"/>
    <lineage>
        <taxon>Bacteria</taxon>
        <taxon>Pseudomonadati</taxon>
        <taxon>Pseudomonadota</taxon>
        <taxon>Gammaproteobacteria</taxon>
        <taxon>Pseudomonadales</taxon>
        <taxon>Pseudomonadaceae</taxon>
        <taxon>Pseudomonas</taxon>
    </lineage>
</organism>
<dbReference type="InterPro" id="IPR006091">
    <property type="entry name" value="Acyl-CoA_Oxase/DH_mid-dom"/>
</dbReference>
<dbReference type="InterPro" id="IPR009100">
    <property type="entry name" value="AcylCoA_DH/oxidase_NM_dom_sf"/>
</dbReference>
<dbReference type="InterPro" id="IPR013107">
    <property type="entry name" value="Acyl-CoA_DH_C"/>
</dbReference>
<evidence type="ECO:0000313" key="7">
    <source>
        <dbReference type="Proteomes" id="UP000306635"/>
    </source>
</evidence>
<dbReference type="SUPFAM" id="SSF47203">
    <property type="entry name" value="Acyl-CoA dehydrogenase C-terminal domain-like"/>
    <property type="match status" value="1"/>
</dbReference>
<keyword evidence="1" id="KW-0285">Flavoprotein</keyword>
<evidence type="ECO:0000259" key="3">
    <source>
        <dbReference type="Pfam" id="PF02770"/>
    </source>
</evidence>
<protein>
    <submittedName>
        <fullName evidence="6">Acyl-CoA dehydrogenase</fullName>
    </submittedName>
</protein>
<dbReference type="InterPro" id="IPR036250">
    <property type="entry name" value="AcylCo_DH-like_C"/>
</dbReference>
<dbReference type="Pfam" id="PF02771">
    <property type="entry name" value="Acyl-CoA_dh_N"/>
    <property type="match status" value="1"/>
</dbReference>
<evidence type="ECO:0000259" key="5">
    <source>
        <dbReference type="Pfam" id="PF08028"/>
    </source>
</evidence>
<evidence type="ECO:0000259" key="4">
    <source>
        <dbReference type="Pfam" id="PF02771"/>
    </source>
</evidence>
<dbReference type="Proteomes" id="UP000306635">
    <property type="component" value="Unassembled WGS sequence"/>
</dbReference>
<dbReference type="Gene3D" id="1.10.540.10">
    <property type="entry name" value="Acyl-CoA dehydrogenase/oxidase, N-terminal domain"/>
    <property type="match status" value="1"/>
</dbReference>
<accession>A0A5R9RID1</accession>
<dbReference type="Gene3D" id="2.40.110.10">
    <property type="entry name" value="Butyryl-CoA Dehydrogenase, subunit A, domain 2"/>
    <property type="match status" value="1"/>
</dbReference>
<dbReference type="OrthoDB" id="7316074at2"/>
<feature type="domain" description="Acyl-CoA dehydrogenase/oxidase N-terminal" evidence="4">
    <location>
        <begin position="18"/>
        <end position="86"/>
    </location>
</feature>
<feature type="domain" description="Acyl-CoA oxidase/dehydrogenase middle" evidence="3">
    <location>
        <begin position="125"/>
        <end position="215"/>
    </location>
</feature>
<dbReference type="InterPro" id="IPR013786">
    <property type="entry name" value="AcylCoA_DH/ox_N"/>
</dbReference>
<sequence>MTVLQSLPVALGQLPEVTRKLAEGADALDRSGEFPHANLALLQQHGLLGLALPPALGGPGASLGELRQAVGAVARGEPSTALVLCMQYLHLRRLADNPAWPEALKQRVAHEALEQGALINSLRVEPELGSPARGGLPQTVARRVGDGWRLSGHKLYTTGIPGLTWLAVWARSDEPTPRVGSWLVRRDSPGIRIVESWDHLGMRATGSHEVIFEDVPVPLQHAVGLYPHDQPPAPDEAVARDFAQASAALLGALYDGVAHAARDWLVQWLRERVPASLGSPLASLPRVQEAVGGIDQLLLQNRLLLDAACRDWLSASESGLIKVSVTDNAIAVVEKALELTGNHGLSRHNPLQRHYRDVLCGRVHTPQKDSVWIAAGRAALSA</sequence>
<dbReference type="GO" id="GO:0016627">
    <property type="term" value="F:oxidoreductase activity, acting on the CH-CH group of donors"/>
    <property type="evidence" value="ECO:0007669"/>
    <property type="project" value="InterPro"/>
</dbReference>
<evidence type="ECO:0000256" key="2">
    <source>
        <dbReference type="ARBA" id="ARBA00023002"/>
    </source>
</evidence>
<dbReference type="AlphaFoldDB" id="A0A5R9RID1"/>
<gene>
    <name evidence="6" type="ORF">FAS41_18090</name>
</gene>
<feature type="domain" description="Acyl-CoA dehydrogenase C-terminal" evidence="5">
    <location>
        <begin position="251"/>
        <end position="365"/>
    </location>
</feature>
<dbReference type="InterPro" id="IPR052547">
    <property type="entry name" value="Mito_Isobutyryl-CoADH"/>
</dbReference>
<dbReference type="InterPro" id="IPR046373">
    <property type="entry name" value="Acyl-CoA_Oxase/DH_mid-dom_sf"/>
</dbReference>
<dbReference type="RefSeq" id="WP_138524625.1">
    <property type="nucleotide sequence ID" value="NZ_JAOCBK010000002.1"/>
</dbReference>
<dbReference type="PIRSF" id="PIRSF016578">
    <property type="entry name" value="HsaA"/>
    <property type="match status" value="1"/>
</dbReference>
<dbReference type="SUPFAM" id="SSF56645">
    <property type="entry name" value="Acyl-CoA dehydrogenase NM domain-like"/>
    <property type="match status" value="1"/>
</dbReference>
<keyword evidence="2" id="KW-0560">Oxidoreductase</keyword>
<dbReference type="PANTHER" id="PTHR43831:SF1">
    <property type="entry name" value="ISOBUTYRYL-COA DEHYDROGENASE, MITOCHONDRIAL"/>
    <property type="match status" value="1"/>
</dbReference>
<evidence type="ECO:0000256" key="1">
    <source>
        <dbReference type="ARBA" id="ARBA00022630"/>
    </source>
</evidence>
<dbReference type="PANTHER" id="PTHR43831">
    <property type="entry name" value="ISOBUTYRYL-COA DEHYDROGENASE"/>
    <property type="match status" value="1"/>
</dbReference>
<dbReference type="Pfam" id="PF02770">
    <property type="entry name" value="Acyl-CoA_dh_M"/>
    <property type="match status" value="1"/>
</dbReference>